<evidence type="ECO:0000256" key="10">
    <source>
        <dbReference type="SAM" id="MobiDB-lite"/>
    </source>
</evidence>
<keyword evidence="4 9" id="KW-0863">Zinc-finger</keyword>
<dbReference type="PROSITE" id="PS50199">
    <property type="entry name" value="ZF_RANBP2_2"/>
    <property type="match status" value="1"/>
</dbReference>
<keyword evidence="7" id="KW-0539">Nucleus</keyword>
<comment type="subcellular location">
    <subcellularLocation>
        <location evidence="1">Nucleus</location>
    </subcellularLocation>
</comment>
<dbReference type="PROSITE" id="PS01358">
    <property type="entry name" value="ZF_RANBP2_1"/>
    <property type="match status" value="1"/>
</dbReference>
<dbReference type="InterPro" id="IPR000504">
    <property type="entry name" value="RRM_dom"/>
</dbReference>
<name>B6H6C7_PENRW</name>
<feature type="compositionally biased region" description="Basic and acidic residues" evidence="10">
    <location>
        <begin position="734"/>
        <end position="759"/>
    </location>
</feature>
<dbReference type="PANTHER" id="PTHR13948">
    <property type="entry name" value="RNA-BINDING PROTEIN"/>
    <property type="match status" value="1"/>
</dbReference>
<evidence type="ECO:0000313" key="15">
    <source>
        <dbReference type="Proteomes" id="UP000000724"/>
    </source>
</evidence>
<dbReference type="Gene3D" id="4.10.1060.10">
    <property type="entry name" value="Zinc finger, RanBP2-type"/>
    <property type="match status" value="1"/>
</dbReference>
<proteinExistence type="predicted"/>
<dbReference type="eggNOG" id="KOG0154">
    <property type="taxonomic scope" value="Eukaryota"/>
</dbReference>
<feature type="region of interest" description="Disordered" evidence="10">
    <location>
        <begin position="1"/>
        <end position="123"/>
    </location>
</feature>
<feature type="region of interest" description="Disordered" evidence="10">
    <location>
        <begin position="505"/>
        <end position="529"/>
    </location>
</feature>
<dbReference type="BioCyc" id="PCHR:PC15G01920-MONOMER"/>
<dbReference type="Proteomes" id="UP000000724">
    <property type="component" value="Contig Pc00c15"/>
</dbReference>
<dbReference type="GeneID" id="8312412"/>
<keyword evidence="15" id="KW-1185">Reference proteome</keyword>
<dbReference type="SMART" id="SM00360">
    <property type="entry name" value="RRM"/>
    <property type="match status" value="2"/>
</dbReference>
<reference evidence="14 15" key="1">
    <citation type="journal article" date="2008" name="Nat. Biotechnol.">
        <title>Genome sequencing and analysis of the filamentous fungus Penicillium chrysogenum.</title>
        <authorList>
            <person name="van den Berg M.A."/>
            <person name="Albang R."/>
            <person name="Albermann K."/>
            <person name="Badger J.H."/>
            <person name="Daran J.-M."/>
            <person name="Driessen A.J.M."/>
            <person name="Garcia-Estrada C."/>
            <person name="Fedorova N.D."/>
            <person name="Harris D.M."/>
            <person name="Heijne W.H.M."/>
            <person name="Joardar V.S."/>
            <person name="Kiel J.A.K.W."/>
            <person name="Kovalchuk A."/>
            <person name="Martin J.F."/>
            <person name="Nierman W.C."/>
            <person name="Nijland J.G."/>
            <person name="Pronk J.T."/>
            <person name="Roubos J.A."/>
            <person name="van der Klei I.J."/>
            <person name="van Peij N.N.M.E."/>
            <person name="Veenhuis M."/>
            <person name="von Doehren H."/>
            <person name="Wagner C."/>
            <person name="Wortman J.R."/>
            <person name="Bovenberg R.A.L."/>
        </authorList>
    </citation>
    <scope>NUCLEOTIDE SEQUENCE [LARGE SCALE GENOMIC DNA]</scope>
    <source>
        <strain evidence="15">ATCC 28089 / DSM 1075 / NRRL 1951 / Wisconsin 54-1255</strain>
    </source>
</reference>
<dbReference type="Pfam" id="PF00076">
    <property type="entry name" value="RRM_1"/>
    <property type="match status" value="1"/>
</dbReference>
<evidence type="ECO:0000256" key="2">
    <source>
        <dbReference type="ARBA" id="ARBA00022723"/>
    </source>
</evidence>
<gene>
    <name evidence="14" type="ORF">Pc15g01920</name>
    <name evidence="14" type="ORF">PCH_Pc15g01920</name>
</gene>
<feature type="region of interest" description="Disordered" evidence="10">
    <location>
        <begin position="816"/>
        <end position="854"/>
    </location>
</feature>
<feature type="domain" description="RRM" evidence="11">
    <location>
        <begin position="278"/>
        <end position="392"/>
    </location>
</feature>
<dbReference type="HOGENOM" id="CLU_012131_1_1_1"/>
<dbReference type="InterPro" id="IPR001876">
    <property type="entry name" value="Znf_RanBP2"/>
</dbReference>
<feature type="compositionally biased region" description="Low complexity" evidence="10">
    <location>
        <begin position="1"/>
        <end position="21"/>
    </location>
</feature>
<evidence type="ECO:0000259" key="11">
    <source>
        <dbReference type="PROSITE" id="PS50102"/>
    </source>
</evidence>
<keyword evidence="6 8" id="KW-0694">RNA-binding</keyword>
<feature type="region of interest" description="Disordered" evidence="10">
    <location>
        <begin position="439"/>
        <end position="486"/>
    </location>
</feature>
<keyword evidence="5" id="KW-0862">Zinc</keyword>
<dbReference type="InterPro" id="IPR035979">
    <property type="entry name" value="RBD_domain_sf"/>
</dbReference>
<dbReference type="InterPro" id="IPR036443">
    <property type="entry name" value="Znf_RanBP2_sf"/>
</dbReference>
<dbReference type="GO" id="GO:0003723">
    <property type="term" value="F:RNA binding"/>
    <property type="evidence" value="ECO:0007669"/>
    <property type="project" value="UniProtKB-UniRule"/>
</dbReference>
<evidence type="ECO:0000256" key="3">
    <source>
        <dbReference type="ARBA" id="ARBA00022737"/>
    </source>
</evidence>
<evidence type="ECO:0000256" key="1">
    <source>
        <dbReference type="ARBA" id="ARBA00004123"/>
    </source>
</evidence>
<accession>B6H6C7</accession>
<evidence type="ECO:0000256" key="7">
    <source>
        <dbReference type="ARBA" id="ARBA00023242"/>
    </source>
</evidence>
<evidence type="ECO:0000256" key="4">
    <source>
        <dbReference type="ARBA" id="ARBA00022771"/>
    </source>
</evidence>
<feature type="domain" description="RanBP2-type" evidence="13">
    <location>
        <begin position="217"/>
        <end position="248"/>
    </location>
</feature>
<dbReference type="KEGG" id="pcs:N7525_010089"/>
<dbReference type="SMART" id="SM00443">
    <property type="entry name" value="G_patch"/>
    <property type="match status" value="1"/>
</dbReference>
<dbReference type="SMART" id="SM00547">
    <property type="entry name" value="ZnF_RBZ"/>
    <property type="match status" value="1"/>
</dbReference>
<dbReference type="PROSITE" id="PS50174">
    <property type="entry name" value="G_PATCH"/>
    <property type="match status" value="1"/>
</dbReference>
<evidence type="ECO:0000313" key="14">
    <source>
        <dbReference type="EMBL" id="CAP83078.1"/>
    </source>
</evidence>
<dbReference type="GO" id="GO:0000398">
    <property type="term" value="P:mRNA splicing, via spliceosome"/>
    <property type="evidence" value="ECO:0007669"/>
    <property type="project" value="TreeGrafter"/>
</dbReference>
<evidence type="ECO:0000259" key="12">
    <source>
        <dbReference type="PROSITE" id="PS50174"/>
    </source>
</evidence>
<dbReference type="InterPro" id="IPR000467">
    <property type="entry name" value="G_patch_dom"/>
</dbReference>
<keyword evidence="2" id="KW-0479">Metal-binding</keyword>
<dbReference type="EMBL" id="AM920430">
    <property type="protein sequence ID" value="CAP83078.1"/>
    <property type="molecule type" value="Genomic_DNA"/>
</dbReference>
<dbReference type="OMA" id="MYDDRSP"/>
<evidence type="ECO:0000256" key="9">
    <source>
        <dbReference type="PROSITE-ProRule" id="PRU00322"/>
    </source>
</evidence>
<dbReference type="GO" id="GO:0005634">
    <property type="term" value="C:nucleus"/>
    <property type="evidence" value="ECO:0007669"/>
    <property type="project" value="UniProtKB-SubCell"/>
</dbReference>
<feature type="compositionally biased region" description="Basic residues" evidence="10">
    <location>
        <begin position="105"/>
        <end position="114"/>
    </location>
</feature>
<feature type="compositionally biased region" description="Basic and acidic residues" evidence="10">
    <location>
        <begin position="824"/>
        <end position="854"/>
    </location>
</feature>
<dbReference type="RefSeq" id="XP_002560407.1">
    <property type="nucleotide sequence ID" value="XM_002560361.1"/>
</dbReference>
<dbReference type="VEuPathDB" id="FungiDB:PCH_Pc15g01920"/>
<feature type="domain" description="G-patch" evidence="12">
    <location>
        <begin position="770"/>
        <end position="816"/>
    </location>
</feature>
<feature type="region of interest" description="Disordered" evidence="10">
    <location>
        <begin position="697"/>
        <end position="770"/>
    </location>
</feature>
<protein>
    <submittedName>
        <fullName evidence="14">Pc15g01920 protein</fullName>
    </submittedName>
</protein>
<keyword evidence="3" id="KW-0677">Repeat</keyword>
<dbReference type="Gene3D" id="3.30.70.330">
    <property type="match status" value="2"/>
</dbReference>
<dbReference type="SUPFAM" id="SSF54928">
    <property type="entry name" value="RNA-binding domain, RBD"/>
    <property type="match status" value="2"/>
</dbReference>
<evidence type="ECO:0000259" key="13">
    <source>
        <dbReference type="PROSITE" id="PS50199"/>
    </source>
</evidence>
<feature type="compositionally biased region" description="Polar residues" evidence="10">
    <location>
        <begin position="512"/>
        <end position="522"/>
    </location>
</feature>
<dbReference type="OrthoDB" id="29221at2759"/>
<dbReference type="AlphaFoldDB" id="B6H6C7"/>
<evidence type="ECO:0000256" key="6">
    <source>
        <dbReference type="ARBA" id="ARBA00022884"/>
    </source>
</evidence>
<dbReference type="Pfam" id="PF00641">
    <property type="entry name" value="Zn_ribbon_RanBP"/>
    <property type="match status" value="1"/>
</dbReference>
<feature type="domain" description="RRM" evidence="11">
    <location>
        <begin position="122"/>
        <end position="210"/>
    </location>
</feature>
<feature type="region of interest" description="Disordered" evidence="10">
    <location>
        <begin position="248"/>
        <end position="274"/>
    </location>
</feature>
<feature type="compositionally biased region" description="Low complexity" evidence="10">
    <location>
        <begin position="697"/>
        <end position="733"/>
    </location>
</feature>
<dbReference type="Pfam" id="PF01585">
    <property type="entry name" value="G-patch"/>
    <property type="match status" value="1"/>
</dbReference>
<feature type="region of interest" description="Disordered" evidence="10">
    <location>
        <begin position="301"/>
        <end position="330"/>
    </location>
</feature>
<dbReference type="InterPro" id="IPR012677">
    <property type="entry name" value="Nucleotide-bd_a/b_plait_sf"/>
</dbReference>
<dbReference type="PANTHER" id="PTHR13948:SF3">
    <property type="entry name" value="FI21118P1"/>
    <property type="match status" value="1"/>
</dbReference>
<organism evidence="14 15">
    <name type="scientific">Penicillium rubens (strain ATCC 28089 / DSM 1075 / NRRL 1951 / Wisconsin 54-1255)</name>
    <name type="common">Penicillium chrysogenum</name>
    <dbReference type="NCBI Taxonomy" id="500485"/>
    <lineage>
        <taxon>Eukaryota</taxon>
        <taxon>Fungi</taxon>
        <taxon>Dikarya</taxon>
        <taxon>Ascomycota</taxon>
        <taxon>Pezizomycotina</taxon>
        <taxon>Eurotiomycetes</taxon>
        <taxon>Eurotiomycetidae</taxon>
        <taxon>Eurotiales</taxon>
        <taxon>Aspergillaceae</taxon>
        <taxon>Penicillium</taxon>
        <taxon>Penicillium chrysogenum species complex</taxon>
    </lineage>
</organism>
<dbReference type="GO" id="GO:0008270">
    <property type="term" value="F:zinc ion binding"/>
    <property type="evidence" value="ECO:0007669"/>
    <property type="project" value="UniProtKB-KW"/>
</dbReference>
<evidence type="ECO:0000256" key="5">
    <source>
        <dbReference type="ARBA" id="ARBA00022833"/>
    </source>
</evidence>
<dbReference type="PROSITE" id="PS50102">
    <property type="entry name" value="RRM"/>
    <property type="match status" value="2"/>
</dbReference>
<feature type="compositionally biased region" description="Basic residues" evidence="10">
    <location>
        <begin position="76"/>
        <end position="87"/>
    </location>
</feature>
<feature type="compositionally biased region" description="Basic and acidic residues" evidence="10">
    <location>
        <begin position="88"/>
        <end position="97"/>
    </location>
</feature>
<feature type="compositionally biased region" description="Basic and acidic residues" evidence="10">
    <location>
        <begin position="22"/>
        <end position="75"/>
    </location>
</feature>
<evidence type="ECO:0000256" key="8">
    <source>
        <dbReference type="PROSITE-ProRule" id="PRU00176"/>
    </source>
</evidence>
<sequence>MAPPYRNDNFSSSSSRRPFPSRNDHGRMYDDRSRSRSPDRARSPRRLAADGRPEYPRDRESGQGYRNHDRDDYRRRTSRSSPHRGRNTYKDRDREGYRSASGNRSRTRSPRRGQSRMGQVSREVMMDGLPVDMEEEHIATELRNAYHIDGLENIRVIRDRQTRLSRQLGFLRFPTIDASRDFVERNHPFIFFYGPTNDRVTQVRIAYSREREDRARARGASDWNCRTCLVLNFSTRSHCFKCGIPRPDMDSTGPPGASAPKIANEGDNDVAPEGQPSQFLLIRGLAASVTEELLAKGVSKLYRPSGNNDSAPDNQKKGSKVASTTGDSNLGAREGSLRRVLLVRDRRTNESWGYGFAEFAGITDAQAAMARLNSFEKFTISSKPVLVSYIHGGVFVPVMNAPSGASYFTFSPSNNPSLKLMYWDDAAFVTELVVSTEEDDAAQEQRANKTTSNQGDAQAKGMKDSDKGKKRKVDGPASASTKKLAMPSQLQFWSDRHAELHGINRDAAGNPAESSSSVTPATESAPPAIEPAAPAIEPAAPAIEPAAPPAPSFADFDKNRCLLCMQDLVNAGHLRYHERESDIHRENLKDINLRIRGICWMIIYHVIPMPTPNYKDSKDEYREALEREYSVPPTARSFADLKRNCCLLCFTEFDTPEDVLVHDRVSKRHLEQLQDEEAVKEGLDRLKQAGIAQDIKPAAPTAPDAPTAPTAAAAPAAPTAPTVPAAPDAPAAPEYRDRAKERRAAFGRDDANARQRPAEPEEEDEAPVQTTSIGASLLSKMGWTEGTGLGAQGTGVTEPIPTEIYAQGVGLGAQGGRLGEATEEAGRNTRGRYDEFLEKTRDTARQRYEEMDRS</sequence>
<dbReference type="STRING" id="500485.B6H6C7"/>
<dbReference type="SUPFAM" id="SSF90209">
    <property type="entry name" value="Ran binding protein zinc finger-like"/>
    <property type="match status" value="1"/>
</dbReference>